<proteinExistence type="predicted"/>
<reference evidence="1 2" key="1">
    <citation type="journal article" date="2017" name="Nat. Commun.">
        <title>In situ click chemistry generation of cyclooxygenase-2 inhibitors.</title>
        <authorList>
            <person name="Bhardwaj A."/>
            <person name="Kaur J."/>
            <person name="Wuest M."/>
            <person name="Wuest F."/>
        </authorList>
    </citation>
    <scope>NUCLEOTIDE SEQUENCE [LARGE SCALE GENOMIC DNA]</scope>
    <source>
        <strain evidence="1">S2_012_000_R3_94</strain>
    </source>
</reference>
<evidence type="ECO:0000313" key="2">
    <source>
        <dbReference type="Proteomes" id="UP000315344"/>
    </source>
</evidence>
<evidence type="ECO:0000313" key="1">
    <source>
        <dbReference type="EMBL" id="TKW65210.1"/>
    </source>
</evidence>
<accession>A0A533I5B7</accession>
<gene>
    <name evidence="1" type="ORF">DI616_15900</name>
</gene>
<dbReference type="EMBL" id="VAFL01000015">
    <property type="protein sequence ID" value="TKW65210.1"/>
    <property type="molecule type" value="Genomic_DNA"/>
</dbReference>
<protein>
    <submittedName>
        <fullName evidence="1">Uncharacterized protein</fullName>
    </submittedName>
</protein>
<comment type="caution">
    <text evidence="1">The sequence shown here is derived from an EMBL/GenBank/DDBJ whole genome shotgun (WGS) entry which is preliminary data.</text>
</comment>
<dbReference type="AlphaFoldDB" id="A0A533I5B7"/>
<sequence length="100" mass="11096">MRFSVTVRDANDREWSAIRDDERRALHRAAVHMINDHDSTTKAAGKAAQLALIYGASIASAIIVLNQFGFTVGVKELIDDWEEPNETSGKPDPIESKVIF</sequence>
<organism evidence="1 2">
    <name type="scientific">Paracoccus denitrificans</name>
    <dbReference type="NCBI Taxonomy" id="266"/>
    <lineage>
        <taxon>Bacteria</taxon>
        <taxon>Pseudomonadati</taxon>
        <taxon>Pseudomonadota</taxon>
        <taxon>Alphaproteobacteria</taxon>
        <taxon>Rhodobacterales</taxon>
        <taxon>Paracoccaceae</taxon>
        <taxon>Paracoccus</taxon>
    </lineage>
</organism>
<name>A0A533I5B7_PARDE</name>
<dbReference type="Proteomes" id="UP000315344">
    <property type="component" value="Unassembled WGS sequence"/>
</dbReference>